<dbReference type="KEGG" id="aram:KAR29_08430"/>
<keyword evidence="2" id="KW-1185">Reference proteome</keyword>
<dbReference type="RefSeq" id="WP_274372561.1">
    <property type="nucleotide sequence ID" value="NZ_CP072943.1"/>
</dbReference>
<sequence>MNDKVTQQIEALLDRAFEAEEAQEAYELARQVLELDGDNADALVLLSDATEDDEERLGALRRARELLAPGEGEVYDPEEDDGLFYVSVLHRLGSALLMDVPEEVPDVARELMAFDTEEGATLGRPLLYTALLRLGRFDELLALVEGEEGQSEEEEGCLSVEGAYGRALALFRKGDDKGAAEALLDALGTAPELPFYLLDFWVEPDEEEEDEAEICALAGLFAAAWLDDEKALGWLTTAAMAFGYLTDRLPEEVLAEMRPLLDEAGLMEVLEEEKGQIDALLTDSPDLPLEEIDFRALDFMAANPTFLGL</sequence>
<dbReference type="SUPFAM" id="SSF48452">
    <property type="entry name" value="TPR-like"/>
    <property type="match status" value="1"/>
</dbReference>
<gene>
    <name evidence="1" type="ORF">KAR29_08430</name>
</gene>
<organism evidence="1 2">
    <name type="scientific">Aminithiophilus ramosus</name>
    <dbReference type="NCBI Taxonomy" id="3029084"/>
    <lineage>
        <taxon>Bacteria</taxon>
        <taxon>Thermotogati</taxon>
        <taxon>Synergistota</taxon>
        <taxon>Synergistia</taxon>
        <taxon>Synergistales</taxon>
        <taxon>Aminithiophilaceae</taxon>
        <taxon>Aminithiophilus</taxon>
    </lineage>
</organism>
<evidence type="ECO:0008006" key="3">
    <source>
        <dbReference type="Google" id="ProtNLM"/>
    </source>
</evidence>
<dbReference type="AlphaFoldDB" id="A0A9Q7EW47"/>
<protein>
    <recommendedName>
        <fullName evidence="3">Tetratricopeptide repeat protein</fullName>
    </recommendedName>
</protein>
<dbReference type="EMBL" id="CP072943">
    <property type="protein sequence ID" value="QTX31405.1"/>
    <property type="molecule type" value="Genomic_DNA"/>
</dbReference>
<name>A0A9Q7EW47_9BACT</name>
<proteinExistence type="predicted"/>
<accession>A0A9Q7EW47</accession>
<evidence type="ECO:0000313" key="2">
    <source>
        <dbReference type="Proteomes" id="UP000671879"/>
    </source>
</evidence>
<dbReference type="InterPro" id="IPR011990">
    <property type="entry name" value="TPR-like_helical_dom_sf"/>
</dbReference>
<dbReference type="Proteomes" id="UP000671879">
    <property type="component" value="Chromosome"/>
</dbReference>
<reference evidence="2" key="1">
    <citation type="submission" date="2021-04" db="EMBL/GenBank/DDBJ databases">
        <title>A novel Synergistetes isolate from a pyrite-forming mixed culture.</title>
        <authorList>
            <person name="Bunk B."/>
            <person name="Sproer C."/>
            <person name="Spring S."/>
            <person name="Pester M."/>
        </authorList>
    </citation>
    <scope>NUCLEOTIDE SEQUENCE [LARGE SCALE GENOMIC DNA]</scope>
    <source>
        <strain evidence="2">J.5.4.2-T.3.5.2</strain>
    </source>
</reference>
<evidence type="ECO:0000313" key="1">
    <source>
        <dbReference type="EMBL" id="QTX31405.1"/>
    </source>
</evidence>